<reference evidence="3" key="1">
    <citation type="journal article" date="2019" name="Int. J. Syst. Evol. Microbiol.">
        <title>The Global Catalogue of Microorganisms (GCM) 10K type strain sequencing project: providing services to taxonomists for standard genome sequencing and annotation.</title>
        <authorList>
            <consortium name="The Broad Institute Genomics Platform"/>
            <consortium name="The Broad Institute Genome Sequencing Center for Infectious Disease"/>
            <person name="Wu L."/>
            <person name="Ma J."/>
        </authorList>
    </citation>
    <scope>NUCLEOTIDE SEQUENCE [LARGE SCALE GENOMIC DNA]</scope>
    <source>
        <strain evidence="3">JCM 3399</strain>
    </source>
</reference>
<proteinExistence type="predicted"/>
<organism evidence="2 3">
    <name type="scientific">Streptomyces albospinus</name>
    <dbReference type="NCBI Taxonomy" id="285515"/>
    <lineage>
        <taxon>Bacteria</taxon>
        <taxon>Bacillati</taxon>
        <taxon>Actinomycetota</taxon>
        <taxon>Actinomycetes</taxon>
        <taxon>Kitasatosporales</taxon>
        <taxon>Streptomycetaceae</taxon>
        <taxon>Streptomyces</taxon>
    </lineage>
</organism>
<accession>A0ABQ2VKY7</accession>
<dbReference type="Proteomes" id="UP000654471">
    <property type="component" value="Unassembled WGS sequence"/>
</dbReference>
<evidence type="ECO:0000313" key="3">
    <source>
        <dbReference type="Proteomes" id="UP000654471"/>
    </source>
</evidence>
<feature type="signal peptide" evidence="1">
    <location>
        <begin position="1"/>
        <end position="23"/>
    </location>
</feature>
<evidence type="ECO:0000313" key="2">
    <source>
        <dbReference type="EMBL" id="GGU90650.1"/>
    </source>
</evidence>
<dbReference type="RefSeq" id="WP_189306369.1">
    <property type="nucleotide sequence ID" value="NZ_BMRP01000036.1"/>
</dbReference>
<sequence>MARPHRRRHAAPALAALAAATLAVPLLSGCGAVQKAMDCAKTATAVVNGVDKLQKAADNALDDPQEANKALDEIDTSLKKVGNSAHDPDLAKAIDKMNTGIKNARKAIDDNKAPDLKPIGEAADEMTTICTPGHTG</sequence>
<dbReference type="PROSITE" id="PS51257">
    <property type="entry name" value="PROKAR_LIPOPROTEIN"/>
    <property type="match status" value="1"/>
</dbReference>
<evidence type="ECO:0008006" key="4">
    <source>
        <dbReference type="Google" id="ProtNLM"/>
    </source>
</evidence>
<dbReference type="EMBL" id="BMRP01000036">
    <property type="protein sequence ID" value="GGU90650.1"/>
    <property type="molecule type" value="Genomic_DNA"/>
</dbReference>
<feature type="chain" id="PRO_5047163978" description="Secreted protein" evidence="1">
    <location>
        <begin position="24"/>
        <end position="136"/>
    </location>
</feature>
<evidence type="ECO:0000256" key="1">
    <source>
        <dbReference type="SAM" id="SignalP"/>
    </source>
</evidence>
<gene>
    <name evidence="2" type="ORF">GCM10010211_66630</name>
</gene>
<keyword evidence="1" id="KW-0732">Signal</keyword>
<protein>
    <recommendedName>
        <fullName evidence="4">Secreted protein</fullName>
    </recommendedName>
</protein>
<comment type="caution">
    <text evidence="2">The sequence shown here is derived from an EMBL/GenBank/DDBJ whole genome shotgun (WGS) entry which is preliminary data.</text>
</comment>
<name>A0ABQ2VKY7_9ACTN</name>
<keyword evidence="3" id="KW-1185">Reference proteome</keyword>